<name>A0A9W4U808_9PLEO</name>
<reference evidence="5" key="1">
    <citation type="submission" date="2023-01" db="EMBL/GenBank/DDBJ databases">
        <authorList>
            <person name="Van Ghelder C."/>
            <person name="Rancurel C."/>
        </authorList>
    </citation>
    <scope>NUCLEOTIDE SEQUENCE</scope>
    <source>
        <strain evidence="5">CNCM I-4278</strain>
    </source>
</reference>
<keyword evidence="1" id="KW-0285">Flavoprotein</keyword>
<evidence type="ECO:0000313" key="5">
    <source>
        <dbReference type="EMBL" id="CAI6308949.1"/>
    </source>
</evidence>
<comment type="caution">
    <text evidence="5">The sequence shown here is derived from an EMBL/GenBank/DDBJ whole genome shotgun (WGS) entry which is preliminary data.</text>
</comment>
<gene>
    <name evidence="5" type="ORF">PDIGIT_LOCUS3138</name>
</gene>
<dbReference type="AlphaFoldDB" id="A0A9W4U808"/>
<dbReference type="GO" id="GO:0071949">
    <property type="term" value="F:FAD binding"/>
    <property type="evidence" value="ECO:0007669"/>
    <property type="project" value="InterPro"/>
</dbReference>
<accession>A0A9W4U808</accession>
<dbReference type="InterPro" id="IPR002938">
    <property type="entry name" value="FAD-bd"/>
</dbReference>
<evidence type="ECO:0000313" key="6">
    <source>
        <dbReference type="Proteomes" id="UP001152607"/>
    </source>
</evidence>
<dbReference type="Gene3D" id="3.50.50.60">
    <property type="entry name" value="FAD/NAD(P)-binding domain"/>
    <property type="match status" value="1"/>
</dbReference>
<dbReference type="OrthoDB" id="655030at2759"/>
<keyword evidence="2" id="KW-0274">FAD</keyword>
<evidence type="ECO:0000256" key="1">
    <source>
        <dbReference type="ARBA" id="ARBA00022630"/>
    </source>
</evidence>
<dbReference type="InterPro" id="IPR036188">
    <property type="entry name" value="FAD/NAD-bd_sf"/>
</dbReference>
<dbReference type="InterPro" id="IPR051704">
    <property type="entry name" value="FAD_aromatic-hydroxylase"/>
</dbReference>
<dbReference type="GO" id="GO:0016491">
    <property type="term" value="F:oxidoreductase activity"/>
    <property type="evidence" value="ECO:0007669"/>
    <property type="project" value="UniProtKB-KW"/>
</dbReference>
<proteinExistence type="predicted"/>
<evidence type="ECO:0000259" key="4">
    <source>
        <dbReference type="Pfam" id="PF01494"/>
    </source>
</evidence>
<dbReference type="PANTHER" id="PTHR46865">
    <property type="entry name" value="OXIDOREDUCTASE-RELATED"/>
    <property type="match status" value="1"/>
</dbReference>
<dbReference type="PRINTS" id="PR00420">
    <property type="entry name" value="RNGMNOXGNASE"/>
</dbReference>
<keyword evidence="3" id="KW-0560">Oxidoreductase</keyword>
<evidence type="ECO:0000256" key="2">
    <source>
        <dbReference type="ARBA" id="ARBA00022827"/>
    </source>
</evidence>
<dbReference type="Proteomes" id="UP001152607">
    <property type="component" value="Unassembled WGS sequence"/>
</dbReference>
<sequence length="431" mass="48111">MAQKPLKVLISGAGVAGSSLALMLARHPKLTTKPIVTLIERSPVPRTTGQAIDIRGPGVGVIRKIGLEEKIREKHTTEKGISILGRQGKEIARLDATGETDNQSFATSEYEVLRGELVQVLMDEIQLTKEASSSGNGVYTVYGEMIESLKQDDDGVMVNFANGKVDAQKFDMVIAADGMGSKTRSMIFTDKAYQSTECTASLGWYIGYFSAPRQEFDSDYWRWYHAPGGLCIHVRPHRNKQTVGVYLSVVNSERRRYPEYDEILAQGVEAQKALLRKRFQDIGWKTNHYLDEMDRADDFYMQQTAQVRTPKWTNGRSAIIGDAAHCTMGIGTSLAFMDAYIISGELSKMESNSSEEIAAALERYESVLRGYYEKNSKMPAGFPQLANPQTQTGVAVLHTVMKVMNVLKLDKLMQGAFDQDEKSWKLPEYGW</sequence>
<dbReference type="PANTHER" id="PTHR46865:SF2">
    <property type="entry name" value="MONOOXYGENASE"/>
    <property type="match status" value="1"/>
</dbReference>
<dbReference type="EMBL" id="CAOQHR010000002">
    <property type="protein sequence ID" value="CAI6308949.1"/>
    <property type="molecule type" value="Genomic_DNA"/>
</dbReference>
<dbReference type="Pfam" id="PF01494">
    <property type="entry name" value="FAD_binding_3"/>
    <property type="match status" value="1"/>
</dbReference>
<protein>
    <recommendedName>
        <fullName evidence="4">FAD-binding domain-containing protein</fullName>
    </recommendedName>
</protein>
<organism evidence="5 6">
    <name type="scientific">Periconia digitata</name>
    <dbReference type="NCBI Taxonomy" id="1303443"/>
    <lineage>
        <taxon>Eukaryota</taxon>
        <taxon>Fungi</taxon>
        <taxon>Dikarya</taxon>
        <taxon>Ascomycota</taxon>
        <taxon>Pezizomycotina</taxon>
        <taxon>Dothideomycetes</taxon>
        <taxon>Pleosporomycetidae</taxon>
        <taxon>Pleosporales</taxon>
        <taxon>Massarineae</taxon>
        <taxon>Periconiaceae</taxon>
        <taxon>Periconia</taxon>
    </lineage>
</organism>
<evidence type="ECO:0000256" key="3">
    <source>
        <dbReference type="ARBA" id="ARBA00023002"/>
    </source>
</evidence>
<feature type="domain" description="FAD-binding" evidence="4">
    <location>
        <begin position="7"/>
        <end position="351"/>
    </location>
</feature>
<dbReference type="SUPFAM" id="SSF51905">
    <property type="entry name" value="FAD/NAD(P)-binding domain"/>
    <property type="match status" value="1"/>
</dbReference>
<keyword evidence="6" id="KW-1185">Reference proteome</keyword>